<sequence length="383" mass="40741">MQARPRLASSSPFLGFSFRGCGFFSRVFLLLARLSLLESVSSSLHSAEALAGSSPRGYRTVAFSPRLFPSLSVKTPLAMHSPLRGSLFSASLSPSSSPSPSCAGRSADRATGPASASALARTAANGAAGREEDAGREDDAAGVSSLRRKREWNARGSPRFLAPSFIASSDSPVTEDSLVGEWELEATLNEAVPQLAAKLLASQGGDSEGDGRASQSWFSGLFSWGTAAEKTRRRRTREEEEEGARLLQALEALAASGRGRTPAALPRPPLRLTLKANREGLLHAASAPGGDGFFPAAVWQLKRRPFSALHVEIEVPFPPSDPRFILVFVAPAQPSSFFPASVRIGEGRLFVAVAPFLPWSTMELGVFSIRPKTLKAIVDPSLL</sequence>
<feature type="compositionally biased region" description="Low complexity" evidence="1">
    <location>
        <begin position="89"/>
        <end position="101"/>
    </location>
</feature>
<comment type="caution">
    <text evidence="2">The sequence shown here is derived from an EMBL/GenBank/DDBJ whole genome shotgun (WGS) entry which is preliminary data.</text>
</comment>
<organism evidence="2 3">
    <name type="scientific">Besnoitia besnoiti</name>
    <name type="common">Apicomplexan protozoan</name>
    <dbReference type="NCBI Taxonomy" id="94643"/>
    <lineage>
        <taxon>Eukaryota</taxon>
        <taxon>Sar</taxon>
        <taxon>Alveolata</taxon>
        <taxon>Apicomplexa</taxon>
        <taxon>Conoidasida</taxon>
        <taxon>Coccidia</taxon>
        <taxon>Eucoccidiorida</taxon>
        <taxon>Eimeriorina</taxon>
        <taxon>Sarcocystidae</taxon>
        <taxon>Besnoitia</taxon>
    </lineage>
</organism>
<proteinExistence type="predicted"/>
<dbReference type="GeneID" id="40312454"/>
<dbReference type="AlphaFoldDB" id="A0A2A9MEL5"/>
<protein>
    <submittedName>
        <fullName evidence="2">Uncharacterized protein</fullName>
    </submittedName>
</protein>
<reference evidence="2 3" key="1">
    <citation type="submission" date="2017-09" db="EMBL/GenBank/DDBJ databases">
        <title>Genome sequencing of Besnoitia besnoiti strain Bb-Ger1.</title>
        <authorList>
            <person name="Schares G."/>
            <person name="Venepally P."/>
            <person name="Lorenzi H.A."/>
        </authorList>
    </citation>
    <scope>NUCLEOTIDE SEQUENCE [LARGE SCALE GENOMIC DNA]</scope>
    <source>
        <strain evidence="2 3">Bb-Ger1</strain>
    </source>
</reference>
<evidence type="ECO:0000313" key="2">
    <source>
        <dbReference type="EMBL" id="PFH34376.1"/>
    </source>
</evidence>
<dbReference type="EMBL" id="NWUJ01000007">
    <property type="protein sequence ID" value="PFH34376.1"/>
    <property type="molecule type" value="Genomic_DNA"/>
</dbReference>
<dbReference type="RefSeq" id="XP_029218385.1">
    <property type="nucleotide sequence ID" value="XM_029365901.1"/>
</dbReference>
<gene>
    <name evidence="2" type="ORF">BESB_075280</name>
</gene>
<name>A0A2A9MEL5_BESBE</name>
<evidence type="ECO:0000313" key="3">
    <source>
        <dbReference type="Proteomes" id="UP000224006"/>
    </source>
</evidence>
<dbReference type="OrthoDB" id="347199at2759"/>
<dbReference type="Proteomes" id="UP000224006">
    <property type="component" value="Unassembled WGS sequence"/>
</dbReference>
<evidence type="ECO:0000256" key="1">
    <source>
        <dbReference type="SAM" id="MobiDB-lite"/>
    </source>
</evidence>
<dbReference type="KEGG" id="bbes:BESB_075280"/>
<feature type="compositionally biased region" description="Basic and acidic residues" evidence="1">
    <location>
        <begin position="129"/>
        <end position="139"/>
    </location>
</feature>
<feature type="region of interest" description="Disordered" evidence="1">
    <location>
        <begin position="89"/>
        <end position="148"/>
    </location>
</feature>
<feature type="compositionally biased region" description="Low complexity" evidence="1">
    <location>
        <begin position="114"/>
        <end position="128"/>
    </location>
</feature>
<keyword evidence="3" id="KW-1185">Reference proteome</keyword>
<dbReference type="VEuPathDB" id="ToxoDB:BESB_075280"/>
<accession>A0A2A9MEL5</accession>